<feature type="non-terminal residue" evidence="4">
    <location>
        <position position="1"/>
    </location>
</feature>
<feature type="transmembrane region" description="Helical" evidence="1">
    <location>
        <begin position="32"/>
        <end position="56"/>
    </location>
</feature>
<evidence type="ECO:0000256" key="1">
    <source>
        <dbReference type="SAM" id="Phobius"/>
    </source>
</evidence>
<protein>
    <submittedName>
        <fullName evidence="4">Uncharacterized protein</fullName>
    </submittedName>
</protein>
<feature type="transmembrane region" description="Helical" evidence="1">
    <location>
        <begin position="120"/>
        <end position="140"/>
    </location>
</feature>
<dbReference type="AlphaFoldDB" id="A0A382PBW4"/>
<feature type="transmembrane region" description="Helical" evidence="1">
    <location>
        <begin position="244"/>
        <end position="264"/>
    </location>
</feature>
<keyword evidence="1" id="KW-1133">Transmembrane helix</keyword>
<accession>A0A382PBW4</accession>
<organism evidence="4">
    <name type="scientific">marine metagenome</name>
    <dbReference type="NCBI Taxonomy" id="408172"/>
    <lineage>
        <taxon>unclassified sequences</taxon>
        <taxon>metagenomes</taxon>
        <taxon>ecological metagenomes</taxon>
    </lineage>
</organism>
<feature type="domain" description="DUF6784" evidence="2">
    <location>
        <begin position="304"/>
        <end position="345"/>
    </location>
</feature>
<dbReference type="Pfam" id="PF20581">
    <property type="entry name" value="DUF6785"/>
    <property type="match status" value="1"/>
</dbReference>
<keyword evidence="1" id="KW-0472">Membrane</keyword>
<gene>
    <name evidence="4" type="ORF">METZ01_LOCUS323753</name>
</gene>
<evidence type="ECO:0000259" key="3">
    <source>
        <dbReference type="Pfam" id="PF20581"/>
    </source>
</evidence>
<sequence length="345" mass="39073">NIPLDYPIRQFFPNKPWLAIVSGWPLLFRLRLSVVGVTYFLLPDVTISIWFFFLFYKFQEVAISAFSIARVNTQQQVMGAVLVLMAVSTWQARKHLLAVCQKTFTNPVDSVLIDDKNEPLSYRSALLGMVGGFVFMGMMAVTMGMSVWIAILFILLMWILATTAAWHVSNAGCLLVNVGFTPFSFFRMIFGGRALGVRNLILLSFDRSSIPNWSSQSLMAYSIQNFRLANIHHLPSRNMRLTQWMLLAVVLSIVITFFTTLTWIHRKGAVNLTHWIFNVGPGAMRRSVNEILNPSSPNLPGILSAGTGGIIMSGLIFMRQRFLWWPFHPLGYALGVTWAPSRLWF</sequence>
<dbReference type="InterPro" id="IPR046712">
    <property type="entry name" value="DUF6785"/>
</dbReference>
<reference evidence="4" key="1">
    <citation type="submission" date="2018-05" db="EMBL/GenBank/DDBJ databases">
        <authorList>
            <person name="Lanie J.A."/>
            <person name="Ng W.-L."/>
            <person name="Kazmierczak K.M."/>
            <person name="Andrzejewski T.M."/>
            <person name="Davidsen T.M."/>
            <person name="Wayne K.J."/>
            <person name="Tettelin H."/>
            <person name="Glass J.I."/>
            <person name="Rusch D."/>
            <person name="Podicherti R."/>
            <person name="Tsui H.-C.T."/>
            <person name="Winkler M.E."/>
        </authorList>
    </citation>
    <scope>NUCLEOTIDE SEQUENCE</scope>
</reference>
<feature type="domain" description="DUF6785" evidence="3">
    <location>
        <begin position="2"/>
        <end position="268"/>
    </location>
</feature>
<evidence type="ECO:0000259" key="2">
    <source>
        <dbReference type="Pfam" id="PF20580"/>
    </source>
</evidence>
<feature type="transmembrane region" description="Helical" evidence="1">
    <location>
        <begin position="147"/>
        <end position="168"/>
    </location>
</feature>
<dbReference type="EMBL" id="UINC01106322">
    <property type="protein sequence ID" value="SVC70899.1"/>
    <property type="molecule type" value="Genomic_DNA"/>
</dbReference>
<feature type="transmembrane region" description="Helical" evidence="1">
    <location>
        <begin position="174"/>
        <end position="190"/>
    </location>
</feature>
<dbReference type="Pfam" id="PF20580">
    <property type="entry name" value="DUF6784"/>
    <property type="match status" value="1"/>
</dbReference>
<dbReference type="InterPro" id="IPR046711">
    <property type="entry name" value="DUF6784"/>
</dbReference>
<evidence type="ECO:0000313" key="4">
    <source>
        <dbReference type="EMBL" id="SVC70899.1"/>
    </source>
</evidence>
<keyword evidence="1" id="KW-0812">Transmembrane</keyword>
<proteinExistence type="predicted"/>
<name>A0A382PBW4_9ZZZZ</name>
<feature type="non-terminal residue" evidence="4">
    <location>
        <position position="345"/>
    </location>
</feature>